<protein>
    <submittedName>
        <fullName evidence="1">Uncharacterized protein</fullName>
    </submittedName>
</protein>
<evidence type="ECO:0000313" key="1">
    <source>
        <dbReference type="EMBL" id="KAJ0052197.1"/>
    </source>
</evidence>
<comment type="caution">
    <text evidence="1">The sequence shown here is derived from an EMBL/GenBank/DDBJ whole genome shotgun (WGS) entry which is preliminary data.</text>
</comment>
<evidence type="ECO:0000313" key="2">
    <source>
        <dbReference type="Proteomes" id="UP001163603"/>
    </source>
</evidence>
<dbReference type="Proteomes" id="UP001163603">
    <property type="component" value="Chromosome 1"/>
</dbReference>
<sequence length="180" mass="20438">MMCSRDLRKHLITHLSDVETLQLRLNFDTKIGSKAGETLVRLCGASLFTRFKRLHQGHSHDSSCQASVLVLEFLLRLITESESHTEIDKSIKQEAEKDSIAWRKSLLSEGGLSKACEIDARGLLLFVACFEIPKVFKNEDVRDLIRFSNFKEIVISLNGRQKPKLVCDGPPTIKRYNHKG</sequence>
<dbReference type="EMBL" id="CM047736">
    <property type="protein sequence ID" value="KAJ0052197.1"/>
    <property type="molecule type" value="Genomic_DNA"/>
</dbReference>
<accession>A0ACC0ZIY7</accession>
<gene>
    <name evidence="1" type="ORF">Pint_01323</name>
</gene>
<name>A0ACC0ZIY7_9ROSI</name>
<organism evidence="1 2">
    <name type="scientific">Pistacia integerrima</name>
    <dbReference type="NCBI Taxonomy" id="434235"/>
    <lineage>
        <taxon>Eukaryota</taxon>
        <taxon>Viridiplantae</taxon>
        <taxon>Streptophyta</taxon>
        <taxon>Embryophyta</taxon>
        <taxon>Tracheophyta</taxon>
        <taxon>Spermatophyta</taxon>
        <taxon>Magnoliopsida</taxon>
        <taxon>eudicotyledons</taxon>
        <taxon>Gunneridae</taxon>
        <taxon>Pentapetalae</taxon>
        <taxon>rosids</taxon>
        <taxon>malvids</taxon>
        <taxon>Sapindales</taxon>
        <taxon>Anacardiaceae</taxon>
        <taxon>Pistacia</taxon>
    </lineage>
</organism>
<keyword evidence="2" id="KW-1185">Reference proteome</keyword>
<reference evidence="2" key="1">
    <citation type="journal article" date="2023" name="G3 (Bethesda)">
        <title>Genome assembly and association tests identify interacting loci associated with vigor, precocity, and sex in interspecific pistachio rootstocks.</title>
        <authorList>
            <person name="Palmer W."/>
            <person name="Jacygrad E."/>
            <person name="Sagayaradj S."/>
            <person name="Cavanaugh K."/>
            <person name="Han R."/>
            <person name="Bertier L."/>
            <person name="Beede B."/>
            <person name="Kafkas S."/>
            <person name="Golino D."/>
            <person name="Preece J."/>
            <person name="Michelmore R."/>
        </authorList>
    </citation>
    <scope>NUCLEOTIDE SEQUENCE [LARGE SCALE GENOMIC DNA]</scope>
</reference>
<proteinExistence type="predicted"/>